<feature type="chain" id="PRO_5012937057" description="Pentacotripeptide-repeat region of PRORP domain-containing protein" evidence="4">
    <location>
        <begin position="20"/>
        <end position="1054"/>
    </location>
</feature>
<evidence type="ECO:0000256" key="2">
    <source>
        <dbReference type="PROSITE-ProRule" id="PRU00708"/>
    </source>
</evidence>
<feature type="region of interest" description="Disordered" evidence="3">
    <location>
        <begin position="41"/>
        <end position="401"/>
    </location>
</feature>
<feature type="compositionally biased region" description="Basic residues" evidence="3">
    <location>
        <begin position="220"/>
        <end position="236"/>
    </location>
</feature>
<dbReference type="InterPro" id="IPR051222">
    <property type="entry name" value="PPR/CCM1_RNA-binding"/>
</dbReference>
<dbReference type="PANTHER" id="PTHR47942">
    <property type="entry name" value="TETRATRICOPEPTIDE REPEAT (TPR)-LIKE SUPERFAMILY PROTEIN-RELATED"/>
    <property type="match status" value="1"/>
</dbReference>
<name>A0A1X7S807_ZYMT9</name>
<dbReference type="InterPro" id="IPR011990">
    <property type="entry name" value="TPR-like_helical_dom_sf"/>
</dbReference>
<dbReference type="PROSITE" id="PS51375">
    <property type="entry name" value="PPR"/>
    <property type="match status" value="1"/>
</dbReference>
<evidence type="ECO:0000256" key="4">
    <source>
        <dbReference type="SAM" id="SignalP"/>
    </source>
</evidence>
<gene>
    <name evidence="5" type="ORF">ZT3D7_G10978</name>
</gene>
<evidence type="ECO:0008006" key="7">
    <source>
        <dbReference type="Google" id="ProtNLM"/>
    </source>
</evidence>
<dbReference type="Pfam" id="PF13041">
    <property type="entry name" value="PPR_2"/>
    <property type="match status" value="2"/>
</dbReference>
<dbReference type="InterPro" id="IPR002885">
    <property type="entry name" value="PPR_rpt"/>
</dbReference>
<evidence type="ECO:0000313" key="6">
    <source>
        <dbReference type="Proteomes" id="UP000215127"/>
    </source>
</evidence>
<dbReference type="EMBL" id="LT853703">
    <property type="protein sequence ID" value="SMQ55823.1"/>
    <property type="molecule type" value="Genomic_DNA"/>
</dbReference>
<keyword evidence="4" id="KW-0732">Signal</keyword>
<keyword evidence="6" id="KW-1185">Reference proteome</keyword>
<feature type="compositionally biased region" description="Low complexity" evidence="3">
    <location>
        <begin position="143"/>
        <end position="156"/>
    </location>
</feature>
<dbReference type="STRING" id="1276538.A0A1X7S807"/>
<feature type="compositionally biased region" description="Basic and acidic residues" evidence="3">
    <location>
        <begin position="83"/>
        <end position="93"/>
    </location>
</feature>
<reference evidence="5 6" key="1">
    <citation type="submission" date="2016-06" db="EMBL/GenBank/DDBJ databases">
        <authorList>
            <person name="Kjaerup R.B."/>
            <person name="Dalgaard T.S."/>
            <person name="Juul-Madsen H.R."/>
        </authorList>
    </citation>
    <scope>NUCLEOTIDE SEQUENCE [LARGE SCALE GENOMIC DNA]</scope>
</reference>
<feature type="compositionally biased region" description="Basic residues" evidence="3">
    <location>
        <begin position="324"/>
        <end position="336"/>
    </location>
</feature>
<dbReference type="NCBIfam" id="TIGR00756">
    <property type="entry name" value="PPR"/>
    <property type="match status" value="1"/>
</dbReference>
<dbReference type="AlphaFoldDB" id="A0A1X7S807"/>
<evidence type="ECO:0000256" key="1">
    <source>
        <dbReference type="ARBA" id="ARBA00022737"/>
    </source>
</evidence>
<protein>
    <recommendedName>
        <fullName evidence="7">Pentacotripeptide-repeat region of PRORP domain-containing protein</fullName>
    </recommendedName>
</protein>
<feature type="repeat" description="PPR" evidence="2">
    <location>
        <begin position="924"/>
        <end position="958"/>
    </location>
</feature>
<accession>A0A1X7S807</accession>
<sequence>MPPCLFALRSLLIGSRSLARQTTSTLPFRQSQWRPILRHHGTAAAEKSRDDGDAGDAGELVITGPVSPEAAREELIAGLQDPPVEKKKKERALQQRTQPETEAGYAGSESSIDHGASTGDVVKAVSEGPRSVKSKKLGDRRAAQTFSESQTSQTSAGEKSTAGKLPNTVKASRRKLAGDSAVRTQPKKNEVEDAGQMECSIEDVIPAGETTKSVEQAAMRTKKTLSKSAKPGRLKHAPNALANAQLKIEDAHETGTPLKDATSAGDMVEPGPQDARRSGNQETQQQRRPAFQSAKKQESSQSFDGQTLPPEIWNMLSRSEQNTRTRRLQRHRRAQRKQAEDANKIEPPLDNEDSAGTLITAASARQFPQKHPALETSSSERGSLDTKKLHSGKRGPFHNNISASRRPRFRMASGKSLRDAMRSQHWDVEYRKLDMRYDEHSTDTYLQDPGPPRVIPGTEAIVMSIRSRLQKAREMQEMEEDLESRSDTGAYTSLTAFLLRRSFSWRNFLHRWNSIALWFMYHDPEYAIEFLAASSASKVFPLRQNLGLSIQHLVLHFRHCQDEETRDRNMKKIAQTLPTFLNNNEVLRLHFTQGGTIRHLIPYWTSDQIDALWLAIQQGRLVVLWHTLLHLARYFIDKDQFSTGLDVILAAKAQDAIVDSYAFRSSCAHLLRVASTQPSGLRVTLRLVDNFVAMGLTLNLQMCNIVILNAIDAGDLNTAFSLYRSLVQNGLEADDFTYGILLKGCRGIDDADVLNETIRSAIGHVNVQRNERLATEILHCLNLFHTKKDPENVFNIIADAYTQLFDAHPLRLLGVLKQPLPSGVVRRMAPSKYVLGVMLSAYLNHVHRQTKTHHAAREVYDRYRELVLAGTEPFASSISTDYLPNLFLHSFIRTEQGLLSASQVIKDMQRPTNKSNRVKQCPPSVQSWTIFASGFTRHGKMELAEQVLTYMRKKHLEPDAVTWNVLVKGYAARQDEVGLLSSLNRLEDGGHEWTQATVAGMRWYRKQEHLGEVLKRKEQKALELDFVTDLKSQLTRRFQEEDDQGNVEYKPLGE</sequence>
<evidence type="ECO:0000256" key="3">
    <source>
        <dbReference type="SAM" id="MobiDB-lite"/>
    </source>
</evidence>
<dbReference type="Proteomes" id="UP000215127">
    <property type="component" value="Chromosome 12"/>
</dbReference>
<evidence type="ECO:0000313" key="5">
    <source>
        <dbReference type="EMBL" id="SMQ55823.1"/>
    </source>
</evidence>
<proteinExistence type="predicted"/>
<feature type="signal peptide" evidence="4">
    <location>
        <begin position="1"/>
        <end position="19"/>
    </location>
</feature>
<keyword evidence="1" id="KW-0677">Repeat</keyword>
<dbReference type="Gene3D" id="1.25.40.10">
    <property type="entry name" value="Tetratricopeptide repeat domain"/>
    <property type="match status" value="2"/>
</dbReference>
<organism evidence="5 6">
    <name type="scientific">Zymoseptoria tritici (strain ST99CH_3D7)</name>
    <dbReference type="NCBI Taxonomy" id="1276538"/>
    <lineage>
        <taxon>Eukaryota</taxon>
        <taxon>Fungi</taxon>
        <taxon>Dikarya</taxon>
        <taxon>Ascomycota</taxon>
        <taxon>Pezizomycotina</taxon>
        <taxon>Dothideomycetes</taxon>
        <taxon>Dothideomycetidae</taxon>
        <taxon>Mycosphaerellales</taxon>
        <taxon>Mycosphaerellaceae</taxon>
        <taxon>Zymoseptoria</taxon>
    </lineage>
</organism>